<feature type="transmembrane region" description="Helical" evidence="6">
    <location>
        <begin position="105"/>
        <end position="124"/>
    </location>
</feature>
<keyword evidence="4 6" id="KW-1133">Transmembrane helix</keyword>
<feature type="transmembrane region" description="Helical" evidence="6">
    <location>
        <begin position="49"/>
        <end position="73"/>
    </location>
</feature>
<accession>A0ABX9V154</accession>
<comment type="subcellular location">
    <subcellularLocation>
        <location evidence="1">Cell membrane</location>
        <topology evidence="1">Multi-pass membrane protein</topology>
    </subcellularLocation>
</comment>
<dbReference type="InterPro" id="IPR010432">
    <property type="entry name" value="RDD"/>
</dbReference>
<evidence type="ECO:0000256" key="4">
    <source>
        <dbReference type="ARBA" id="ARBA00022989"/>
    </source>
</evidence>
<feature type="transmembrane region" description="Helical" evidence="6">
    <location>
        <begin position="15"/>
        <end position="37"/>
    </location>
</feature>
<dbReference type="RefSeq" id="WP_122078724.1">
    <property type="nucleotide sequence ID" value="NZ_RFFL01000015.1"/>
</dbReference>
<evidence type="ECO:0000256" key="5">
    <source>
        <dbReference type="ARBA" id="ARBA00023136"/>
    </source>
</evidence>
<keyword evidence="3 6" id="KW-0812">Transmembrane</keyword>
<evidence type="ECO:0000313" key="8">
    <source>
        <dbReference type="EMBL" id="RMH98597.1"/>
    </source>
</evidence>
<dbReference type="EMBL" id="RFFL01000015">
    <property type="protein sequence ID" value="RMH98597.1"/>
    <property type="molecule type" value="Genomic_DNA"/>
</dbReference>
<dbReference type="Proteomes" id="UP000269134">
    <property type="component" value="Unassembled WGS sequence"/>
</dbReference>
<organism evidence="8 9">
    <name type="scientific">Stutzerimonas nitrititolerans</name>
    <dbReference type="NCBI Taxonomy" id="2482751"/>
    <lineage>
        <taxon>Bacteria</taxon>
        <taxon>Pseudomonadati</taxon>
        <taxon>Pseudomonadota</taxon>
        <taxon>Gammaproteobacteria</taxon>
        <taxon>Pseudomonadales</taxon>
        <taxon>Pseudomonadaceae</taxon>
        <taxon>Stutzerimonas</taxon>
    </lineage>
</organism>
<evidence type="ECO:0000313" key="9">
    <source>
        <dbReference type="Proteomes" id="UP000269134"/>
    </source>
</evidence>
<comment type="caution">
    <text evidence="8">The sequence shown here is derived from an EMBL/GenBank/DDBJ whole genome shotgun (WGS) entry which is preliminary data.</text>
</comment>
<evidence type="ECO:0000256" key="3">
    <source>
        <dbReference type="ARBA" id="ARBA00022692"/>
    </source>
</evidence>
<feature type="domain" description="RDD" evidence="7">
    <location>
        <begin position="8"/>
        <end position="137"/>
    </location>
</feature>
<sequence>MEDQGLEYAGFWSRAGAALVDTVLLMLINVPLILSIYGWEYFDAEQPDFVAGPADFLITWVLPAFATIVFWIYKQATPGKMAISARIVDAETGQLASPAQLLGRYLAYYISILPLGLGLIWVAFDKRKQGWHDKLAGTVVIKRTNTGPEPVNFQGA</sequence>
<dbReference type="InterPro" id="IPR051791">
    <property type="entry name" value="Pra-immunoreactive"/>
</dbReference>
<name>A0ABX9V154_9GAMM</name>
<dbReference type="PANTHER" id="PTHR36115">
    <property type="entry name" value="PROLINE-RICH ANTIGEN HOMOLOG-RELATED"/>
    <property type="match status" value="1"/>
</dbReference>
<dbReference type="Pfam" id="PF06271">
    <property type="entry name" value="RDD"/>
    <property type="match status" value="1"/>
</dbReference>
<keyword evidence="2" id="KW-1003">Cell membrane</keyword>
<keyword evidence="5 6" id="KW-0472">Membrane</keyword>
<reference evidence="8 9" key="1">
    <citation type="submission" date="2018-10" db="EMBL/GenBank/DDBJ databases">
        <title>Pseudomonas sp. GL14 genome.</title>
        <authorList>
            <person name="Peng J."/>
            <person name="Liu Z.-P."/>
        </authorList>
    </citation>
    <scope>NUCLEOTIDE SEQUENCE [LARGE SCALE GENOMIC DNA]</scope>
    <source>
        <strain evidence="8 9">GL14</strain>
    </source>
</reference>
<dbReference type="PANTHER" id="PTHR36115:SF4">
    <property type="entry name" value="MEMBRANE PROTEIN"/>
    <property type="match status" value="1"/>
</dbReference>
<evidence type="ECO:0000259" key="7">
    <source>
        <dbReference type="Pfam" id="PF06271"/>
    </source>
</evidence>
<dbReference type="GeneID" id="84610884"/>
<evidence type="ECO:0000256" key="6">
    <source>
        <dbReference type="SAM" id="Phobius"/>
    </source>
</evidence>
<evidence type="ECO:0000256" key="1">
    <source>
        <dbReference type="ARBA" id="ARBA00004651"/>
    </source>
</evidence>
<keyword evidence="9" id="KW-1185">Reference proteome</keyword>
<gene>
    <name evidence="8" type="ORF">EA795_17750</name>
</gene>
<protein>
    <submittedName>
        <fullName evidence="8">RDD family protein</fullName>
    </submittedName>
</protein>
<evidence type="ECO:0000256" key="2">
    <source>
        <dbReference type="ARBA" id="ARBA00022475"/>
    </source>
</evidence>
<proteinExistence type="predicted"/>